<reference evidence="1 2" key="1">
    <citation type="journal article" date="2023" name="Nucleic Acids Res.">
        <title>The hologenome of Daphnia magna reveals possible DNA methylation and microbiome-mediated evolution of the host genome.</title>
        <authorList>
            <person name="Chaturvedi A."/>
            <person name="Li X."/>
            <person name="Dhandapani V."/>
            <person name="Marshall H."/>
            <person name="Kissane S."/>
            <person name="Cuenca-Cambronero M."/>
            <person name="Asole G."/>
            <person name="Calvet F."/>
            <person name="Ruiz-Romero M."/>
            <person name="Marangio P."/>
            <person name="Guigo R."/>
            <person name="Rago D."/>
            <person name="Mirbahai L."/>
            <person name="Eastwood N."/>
            <person name="Colbourne J.K."/>
            <person name="Zhou J."/>
            <person name="Mallon E."/>
            <person name="Orsini L."/>
        </authorList>
    </citation>
    <scope>NUCLEOTIDE SEQUENCE [LARGE SCALE GENOMIC DNA]</scope>
    <source>
        <strain evidence="1">LRV0_1</strain>
    </source>
</reference>
<name>A0ABQ9YVM9_9CRUS</name>
<evidence type="ECO:0000313" key="1">
    <source>
        <dbReference type="EMBL" id="KAK4004701.1"/>
    </source>
</evidence>
<protein>
    <submittedName>
        <fullName evidence="1">Uncharacterized protein</fullName>
    </submittedName>
</protein>
<keyword evidence="2" id="KW-1185">Reference proteome</keyword>
<dbReference type="EMBL" id="JAOYFB010000001">
    <property type="protein sequence ID" value="KAK4004701.1"/>
    <property type="molecule type" value="Genomic_DNA"/>
</dbReference>
<sequence>MSPESPPTWNTDDNKLIVTHNFFLKAVFSLKHTQQQKINNGLNYFTFCGYRTMAVKFHQPDELET</sequence>
<proteinExistence type="predicted"/>
<evidence type="ECO:0000313" key="2">
    <source>
        <dbReference type="Proteomes" id="UP001234178"/>
    </source>
</evidence>
<dbReference type="Proteomes" id="UP001234178">
    <property type="component" value="Unassembled WGS sequence"/>
</dbReference>
<accession>A0ABQ9YVM9</accession>
<comment type="caution">
    <text evidence="1">The sequence shown here is derived from an EMBL/GenBank/DDBJ whole genome shotgun (WGS) entry which is preliminary data.</text>
</comment>
<organism evidence="1 2">
    <name type="scientific">Daphnia magna</name>
    <dbReference type="NCBI Taxonomy" id="35525"/>
    <lineage>
        <taxon>Eukaryota</taxon>
        <taxon>Metazoa</taxon>
        <taxon>Ecdysozoa</taxon>
        <taxon>Arthropoda</taxon>
        <taxon>Crustacea</taxon>
        <taxon>Branchiopoda</taxon>
        <taxon>Diplostraca</taxon>
        <taxon>Cladocera</taxon>
        <taxon>Anomopoda</taxon>
        <taxon>Daphniidae</taxon>
        <taxon>Daphnia</taxon>
    </lineage>
</organism>
<gene>
    <name evidence="1" type="ORF">OUZ56_006428</name>
</gene>